<keyword evidence="5 11" id="KW-0418">Kinase</keyword>
<proteinExistence type="predicted"/>
<dbReference type="InterPro" id="IPR011006">
    <property type="entry name" value="CheY-like_superfamily"/>
</dbReference>
<evidence type="ECO:0000256" key="1">
    <source>
        <dbReference type="ARBA" id="ARBA00000085"/>
    </source>
</evidence>
<dbReference type="Gene3D" id="1.10.287.130">
    <property type="match status" value="1"/>
</dbReference>
<dbReference type="InterPro" id="IPR035965">
    <property type="entry name" value="PAS-like_dom_sf"/>
</dbReference>
<gene>
    <name evidence="11" type="ORF">MGEO_14410</name>
</gene>
<dbReference type="SUPFAM" id="SSF47384">
    <property type="entry name" value="Homodimeric domain of signal transducing histidine kinase"/>
    <property type="match status" value="1"/>
</dbReference>
<accession>A0A1X4NIK4</accession>
<dbReference type="STRING" id="1123756.MGEO_14410"/>
<evidence type="ECO:0000259" key="10">
    <source>
        <dbReference type="PROSITE" id="PS50110"/>
    </source>
</evidence>
<dbReference type="SUPFAM" id="SSF55785">
    <property type="entry name" value="PYP-like sensor domain (PAS domain)"/>
    <property type="match status" value="2"/>
</dbReference>
<dbReference type="EC" id="2.7.13.3" evidence="2"/>
<reference evidence="11 12" key="1">
    <citation type="submission" date="2014-03" db="EMBL/GenBank/DDBJ databases">
        <title>The draft genome sequence of Marivita geojedonensis KCTC 23882.</title>
        <authorList>
            <person name="Lai Q."/>
            <person name="Shao Z."/>
        </authorList>
    </citation>
    <scope>NUCLEOTIDE SEQUENCE [LARGE SCALE GENOMIC DNA]</scope>
    <source>
        <strain evidence="11 12">DPG-138</strain>
    </source>
</reference>
<dbReference type="InterPro" id="IPR050736">
    <property type="entry name" value="Sensor_HK_Regulatory"/>
</dbReference>
<dbReference type="EMBL" id="JFKC01000016">
    <property type="protein sequence ID" value="OSQ48567.1"/>
    <property type="molecule type" value="Genomic_DNA"/>
</dbReference>
<dbReference type="Pfam" id="PF00512">
    <property type="entry name" value="HisKA"/>
    <property type="match status" value="1"/>
</dbReference>
<dbReference type="Gene3D" id="3.30.565.10">
    <property type="entry name" value="Histidine kinase-like ATPase, C-terminal domain"/>
    <property type="match status" value="1"/>
</dbReference>
<dbReference type="SMART" id="SM00387">
    <property type="entry name" value="HATPase_c"/>
    <property type="match status" value="1"/>
</dbReference>
<evidence type="ECO:0000256" key="6">
    <source>
        <dbReference type="ARBA" id="ARBA00023012"/>
    </source>
</evidence>
<dbReference type="Proteomes" id="UP000193926">
    <property type="component" value="Unassembled WGS sequence"/>
</dbReference>
<dbReference type="OrthoDB" id="9764438at2"/>
<dbReference type="CDD" id="cd00156">
    <property type="entry name" value="REC"/>
    <property type="match status" value="1"/>
</dbReference>
<evidence type="ECO:0000256" key="4">
    <source>
        <dbReference type="ARBA" id="ARBA00022679"/>
    </source>
</evidence>
<comment type="caution">
    <text evidence="11">The sequence shown here is derived from an EMBL/GenBank/DDBJ whole genome shotgun (WGS) entry which is preliminary data.</text>
</comment>
<evidence type="ECO:0000256" key="7">
    <source>
        <dbReference type="PROSITE-ProRule" id="PRU00169"/>
    </source>
</evidence>
<dbReference type="InterPro" id="IPR003594">
    <property type="entry name" value="HATPase_dom"/>
</dbReference>
<dbReference type="InterPro" id="IPR001789">
    <property type="entry name" value="Sig_transdc_resp-reg_receiver"/>
</dbReference>
<dbReference type="CDD" id="cd00075">
    <property type="entry name" value="HATPase"/>
    <property type="match status" value="1"/>
</dbReference>
<evidence type="ECO:0000256" key="5">
    <source>
        <dbReference type="ARBA" id="ARBA00022777"/>
    </source>
</evidence>
<dbReference type="InterPro" id="IPR036890">
    <property type="entry name" value="HATPase_C_sf"/>
</dbReference>
<dbReference type="SMART" id="SM00448">
    <property type="entry name" value="REC"/>
    <property type="match status" value="1"/>
</dbReference>
<name>A0A1X4NIK4_9RHOB</name>
<dbReference type="Pfam" id="PF12860">
    <property type="entry name" value="PAS_7"/>
    <property type="match status" value="2"/>
</dbReference>
<dbReference type="InterPro" id="IPR036097">
    <property type="entry name" value="HisK_dim/P_sf"/>
</dbReference>
<dbReference type="RefSeq" id="WP_085639232.1">
    <property type="nucleotide sequence ID" value="NZ_JFKC01000016.1"/>
</dbReference>
<dbReference type="InterPro" id="IPR003661">
    <property type="entry name" value="HisK_dim/P_dom"/>
</dbReference>
<dbReference type="SUPFAM" id="SSF55874">
    <property type="entry name" value="ATPase domain of HSP90 chaperone/DNA topoisomerase II/histidine kinase"/>
    <property type="match status" value="1"/>
</dbReference>
<evidence type="ECO:0000256" key="8">
    <source>
        <dbReference type="SAM" id="Coils"/>
    </source>
</evidence>
<keyword evidence="4" id="KW-0808">Transferase</keyword>
<protein>
    <recommendedName>
        <fullName evidence="2">histidine kinase</fullName>
        <ecNumber evidence="2">2.7.13.3</ecNumber>
    </recommendedName>
</protein>
<feature type="coiled-coil region" evidence="8">
    <location>
        <begin position="59"/>
        <end position="93"/>
    </location>
</feature>
<feature type="domain" description="Response regulatory" evidence="10">
    <location>
        <begin position="615"/>
        <end position="731"/>
    </location>
</feature>
<evidence type="ECO:0000256" key="2">
    <source>
        <dbReference type="ARBA" id="ARBA00012438"/>
    </source>
</evidence>
<keyword evidence="12" id="KW-1185">Reference proteome</keyword>
<dbReference type="Pfam" id="PF02518">
    <property type="entry name" value="HATPase_c"/>
    <property type="match status" value="1"/>
</dbReference>
<dbReference type="Pfam" id="PF00072">
    <property type="entry name" value="Response_reg"/>
    <property type="match status" value="1"/>
</dbReference>
<feature type="domain" description="Histidine kinase" evidence="9">
    <location>
        <begin position="379"/>
        <end position="591"/>
    </location>
</feature>
<evidence type="ECO:0000313" key="12">
    <source>
        <dbReference type="Proteomes" id="UP000193926"/>
    </source>
</evidence>
<evidence type="ECO:0000256" key="3">
    <source>
        <dbReference type="ARBA" id="ARBA00022553"/>
    </source>
</evidence>
<keyword evidence="3 7" id="KW-0597">Phosphoprotein</keyword>
<evidence type="ECO:0000313" key="11">
    <source>
        <dbReference type="EMBL" id="OSQ48567.1"/>
    </source>
</evidence>
<dbReference type="PROSITE" id="PS50110">
    <property type="entry name" value="RESPONSE_REGULATORY"/>
    <property type="match status" value="1"/>
</dbReference>
<dbReference type="AlphaFoldDB" id="A0A1X4NIK4"/>
<dbReference type="PROSITE" id="PS50109">
    <property type="entry name" value="HIS_KIN"/>
    <property type="match status" value="1"/>
</dbReference>
<dbReference type="SUPFAM" id="SSF52172">
    <property type="entry name" value="CheY-like"/>
    <property type="match status" value="1"/>
</dbReference>
<keyword evidence="6" id="KW-0902">Two-component regulatory system</keyword>
<dbReference type="InterPro" id="IPR004358">
    <property type="entry name" value="Sig_transdc_His_kin-like_C"/>
</dbReference>
<sequence length="736" mass="82637">MSLINPTDSLERQNEKLLKIADSLMRRVEYGTSQSGAAYAQFERAALLEKRVRERTLELERTLDLLHDANAQLARANEETEAARRNLADAIETISEGFALFDPDDYLVMCNSRFCRDFRDTAHELKPGLAFDSYVDRVSRSAYLYLPDHEDRNTWAKMRRKRHKDRRVMFNVQLTQDRWLQVSEHRTANGGTVVLQTDITDIMRIERQEQAKLRDKQARMIRATLDHLNQGVCIFDENARLVGWNQKLGSLLSIPARRLRIGASFIGLLDDLDDAFQFTRGIDRASFRRWAVSDGLRQPVSFEVQRGDNVILHIFGRAMPDRGFVISCTDVTAEREAAQKLYELNEILEQRVMERTLELEDALSAAERANASKSRFVAAASHDLLQPLSAAKLFMASLSDKITTPNEQAVLSKAETALGAAEQIIDALLNISKLESDGLSFDIRPVALREIFDPLRDEMEILAAQKGLTLRILDSSHVVESDPAYLRRIVQNLLTNAIRYTDAGRVVVGARRNGESARIEVWDTGPGIAEEDQNSIFEEFRRLDTKASNNDGLGLGLAIVERACARLGHPVGLWSEPGRGSCFMINVPIARRAEPHMPSKSRNSSAIGLTNSGLIVLLVENDPQLRRAMSILIESWGVSVIESEDAESALDLMEDLQITPDALLLDYQLGEGATGTELYEELTRRLGRLPCAIVSAERSVQLRQETKRLNIELLLKPLDRAKLVEFLHGAAQEAVG</sequence>
<dbReference type="InterPro" id="IPR005467">
    <property type="entry name" value="His_kinase_dom"/>
</dbReference>
<dbReference type="SMART" id="SM00388">
    <property type="entry name" value="HisKA"/>
    <property type="match status" value="1"/>
</dbReference>
<dbReference type="Gene3D" id="3.40.50.2300">
    <property type="match status" value="1"/>
</dbReference>
<dbReference type="GO" id="GO:0000155">
    <property type="term" value="F:phosphorelay sensor kinase activity"/>
    <property type="evidence" value="ECO:0007669"/>
    <property type="project" value="InterPro"/>
</dbReference>
<comment type="catalytic activity">
    <reaction evidence="1">
        <text>ATP + protein L-histidine = ADP + protein N-phospho-L-histidine.</text>
        <dbReference type="EC" id="2.7.13.3"/>
    </reaction>
</comment>
<dbReference type="Gene3D" id="3.30.450.20">
    <property type="entry name" value="PAS domain"/>
    <property type="match status" value="2"/>
</dbReference>
<dbReference type="FunFam" id="3.30.565.10:FF:000049">
    <property type="entry name" value="Two-component sensor histidine kinase"/>
    <property type="match status" value="1"/>
</dbReference>
<feature type="modified residue" description="4-aspartylphosphate" evidence="7">
    <location>
        <position position="666"/>
    </location>
</feature>
<dbReference type="PANTHER" id="PTHR43711">
    <property type="entry name" value="TWO-COMPONENT HISTIDINE KINASE"/>
    <property type="match status" value="1"/>
</dbReference>
<keyword evidence="8" id="KW-0175">Coiled coil</keyword>
<dbReference type="PRINTS" id="PR00344">
    <property type="entry name" value="BCTRLSENSOR"/>
</dbReference>
<organism evidence="11 12">
    <name type="scientific">Marivita geojedonensis</name>
    <dbReference type="NCBI Taxonomy" id="1123756"/>
    <lineage>
        <taxon>Bacteria</taxon>
        <taxon>Pseudomonadati</taxon>
        <taxon>Pseudomonadota</taxon>
        <taxon>Alphaproteobacteria</taxon>
        <taxon>Rhodobacterales</taxon>
        <taxon>Roseobacteraceae</taxon>
        <taxon>Marivita</taxon>
    </lineage>
</organism>
<dbReference type="PANTHER" id="PTHR43711:SF26">
    <property type="entry name" value="SENSOR HISTIDINE KINASE RCSC"/>
    <property type="match status" value="1"/>
</dbReference>
<evidence type="ECO:0000259" key="9">
    <source>
        <dbReference type="PROSITE" id="PS50109"/>
    </source>
</evidence>
<dbReference type="CDD" id="cd00082">
    <property type="entry name" value="HisKA"/>
    <property type="match status" value="1"/>
</dbReference>